<evidence type="ECO:0000256" key="3">
    <source>
        <dbReference type="ARBA" id="ARBA00022917"/>
    </source>
</evidence>
<dbReference type="CDD" id="cd14275">
    <property type="entry name" value="UBA_EF-Ts"/>
    <property type="match status" value="1"/>
</dbReference>
<dbReference type="InterPro" id="IPR014039">
    <property type="entry name" value="Transl_elong_EFTs/EF1B_dimer"/>
</dbReference>
<proteinExistence type="inferred from homology"/>
<keyword evidence="3" id="KW-0648">Protein biosynthesis</keyword>
<dbReference type="EMBL" id="UINC01190409">
    <property type="protein sequence ID" value="SVE04555.1"/>
    <property type="molecule type" value="Genomic_DNA"/>
</dbReference>
<dbReference type="GO" id="GO:0003746">
    <property type="term" value="F:translation elongation factor activity"/>
    <property type="evidence" value="ECO:0007669"/>
    <property type="project" value="UniProtKB-KW"/>
</dbReference>
<feature type="domain" description="Translation elongation factor EFTs/EF1B dimerisation" evidence="4">
    <location>
        <begin position="75"/>
        <end position="250"/>
    </location>
</feature>
<evidence type="ECO:0000256" key="2">
    <source>
        <dbReference type="ARBA" id="ARBA00022768"/>
    </source>
</evidence>
<reference evidence="5" key="1">
    <citation type="submission" date="2018-05" db="EMBL/GenBank/DDBJ databases">
        <authorList>
            <person name="Lanie J.A."/>
            <person name="Ng W.-L."/>
            <person name="Kazmierczak K.M."/>
            <person name="Andrzejewski T.M."/>
            <person name="Davidsen T.M."/>
            <person name="Wayne K.J."/>
            <person name="Tettelin H."/>
            <person name="Glass J.I."/>
            <person name="Rusch D."/>
            <person name="Podicherti R."/>
            <person name="Tsui H.-C.T."/>
            <person name="Winkler M.E."/>
        </authorList>
    </citation>
    <scope>NUCLEOTIDE SEQUENCE</scope>
</reference>
<accession>A0A383ABJ4</accession>
<name>A0A383ABJ4_9ZZZZ</name>
<gene>
    <name evidence="5" type="ORF">METZ01_LOCUS457409</name>
</gene>
<dbReference type="HAMAP" id="MF_00050">
    <property type="entry name" value="EF_Ts"/>
    <property type="match status" value="1"/>
</dbReference>
<sequence length="252" mass="26994">GLRMAEVTAKDVKELRDLTGAGMMDAKKALVDSNGDAEAAAQALREKGLAKAASRSDRDNSEGAVAIATDGNKVAMVHLCCETDFSAKSDGFVELVNSLAEAVLEEGEQAVEARAEVIDDVRLSIKENVSVGKVVLVEGSDNDLVDTYLHVQDGRGVNGVLVQGSGVDQETLHQVALHIAFAKPTALSREEVSEDLVEQERTSLLEVTKAEGKPEQAWEKIVEGRLTAWYKESVLLEQGLHGDKITVQETIG</sequence>
<dbReference type="SUPFAM" id="SSF46934">
    <property type="entry name" value="UBA-like"/>
    <property type="match status" value="1"/>
</dbReference>
<dbReference type="Gene3D" id="3.30.479.20">
    <property type="entry name" value="Elongation factor Ts, dimerisation domain"/>
    <property type="match status" value="2"/>
</dbReference>
<dbReference type="PANTHER" id="PTHR11741:SF0">
    <property type="entry name" value="ELONGATION FACTOR TS, MITOCHONDRIAL"/>
    <property type="match status" value="1"/>
</dbReference>
<evidence type="ECO:0000256" key="1">
    <source>
        <dbReference type="ARBA" id="ARBA00005532"/>
    </source>
</evidence>
<feature type="non-terminal residue" evidence="5">
    <location>
        <position position="252"/>
    </location>
</feature>
<dbReference type="PROSITE" id="PS01126">
    <property type="entry name" value="EF_TS_1"/>
    <property type="match status" value="1"/>
</dbReference>
<feature type="non-terminal residue" evidence="5">
    <location>
        <position position="1"/>
    </location>
</feature>
<dbReference type="InterPro" id="IPR036402">
    <property type="entry name" value="EF-Ts_dimer_sf"/>
</dbReference>
<dbReference type="NCBIfam" id="TIGR00116">
    <property type="entry name" value="tsf"/>
    <property type="match status" value="1"/>
</dbReference>
<evidence type="ECO:0000313" key="5">
    <source>
        <dbReference type="EMBL" id="SVE04555.1"/>
    </source>
</evidence>
<dbReference type="InterPro" id="IPR018101">
    <property type="entry name" value="Transl_elong_Ts_CS"/>
</dbReference>
<keyword evidence="2" id="KW-0251">Elongation factor</keyword>
<protein>
    <recommendedName>
        <fullName evidence="4">Translation elongation factor EFTs/EF1B dimerisation domain-containing protein</fullName>
    </recommendedName>
</protein>
<dbReference type="Pfam" id="PF00889">
    <property type="entry name" value="EF_TS"/>
    <property type="match status" value="1"/>
</dbReference>
<comment type="similarity">
    <text evidence="1">Belongs to the EF-Ts family.</text>
</comment>
<organism evidence="5">
    <name type="scientific">marine metagenome</name>
    <dbReference type="NCBI Taxonomy" id="408172"/>
    <lineage>
        <taxon>unclassified sequences</taxon>
        <taxon>metagenomes</taxon>
        <taxon>ecological metagenomes</taxon>
    </lineage>
</organism>
<dbReference type="InterPro" id="IPR001816">
    <property type="entry name" value="Transl_elong_EFTs/EF1B"/>
</dbReference>
<dbReference type="Gene3D" id="1.10.8.10">
    <property type="entry name" value="DNA helicase RuvA subunit, C-terminal domain"/>
    <property type="match status" value="1"/>
</dbReference>
<dbReference type="Gene3D" id="1.10.286.20">
    <property type="match status" value="1"/>
</dbReference>
<evidence type="ECO:0000259" key="4">
    <source>
        <dbReference type="Pfam" id="PF00889"/>
    </source>
</evidence>
<dbReference type="InterPro" id="IPR009060">
    <property type="entry name" value="UBA-like_sf"/>
</dbReference>
<dbReference type="SUPFAM" id="SSF54713">
    <property type="entry name" value="Elongation factor Ts (EF-Ts), dimerisation domain"/>
    <property type="match status" value="1"/>
</dbReference>
<dbReference type="FunFam" id="1.10.8.10:FF:000001">
    <property type="entry name" value="Elongation factor Ts"/>
    <property type="match status" value="1"/>
</dbReference>
<dbReference type="AlphaFoldDB" id="A0A383ABJ4"/>
<dbReference type="PANTHER" id="PTHR11741">
    <property type="entry name" value="ELONGATION FACTOR TS"/>
    <property type="match status" value="1"/>
</dbReference>